<dbReference type="EMBL" id="GBHO01016782">
    <property type="protein sequence ID" value="JAG26822.1"/>
    <property type="molecule type" value="Transcribed_RNA"/>
</dbReference>
<name>A0A0A9Y194_LYGHE</name>
<organism evidence="1">
    <name type="scientific">Lygus hesperus</name>
    <name type="common">Western plant bug</name>
    <dbReference type="NCBI Taxonomy" id="30085"/>
    <lineage>
        <taxon>Eukaryota</taxon>
        <taxon>Metazoa</taxon>
        <taxon>Ecdysozoa</taxon>
        <taxon>Arthropoda</taxon>
        <taxon>Hexapoda</taxon>
        <taxon>Insecta</taxon>
        <taxon>Pterygota</taxon>
        <taxon>Neoptera</taxon>
        <taxon>Paraneoptera</taxon>
        <taxon>Hemiptera</taxon>
        <taxon>Heteroptera</taxon>
        <taxon>Panheteroptera</taxon>
        <taxon>Cimicomorpha</taxon>
        <taxon>Miridae</taxon>
        <taxon>Mirini</taxon>
        <taxon>Lygus</taxon>
    </lineage>
</organism>
<dbReference type="AlphaFoldDB" id="A0A0A9Y194"/>
<sequence>MCYTQEHTKDKLLQLLSCTTHTCTSGALHSCCGTIHLCSSMIRKSGSLTIMNVCRRNTAIATMSGGVMFCFIELAQKATVIADTALVLLRYWLVAQTTNKVTTIQAVEHGPVKSLEDVSIEQRNMTKDYSIAWVIWR</sequence>
<gene>
    <name evidence="1" type="ORF">CM83_72483</name>
</gene>
<proteinExistence type="predicted"/>
<reference evidence="1" key="1">
    <citation type="journal article" date="2014" name="PLoS ONE">
        <title>Transcriptome-Based Identification of ABC Transporters in the Western Tarnished Plant Bug Lygus hesperus.</title>
        <authorList>
            <person name="Hull J.J."/>
            <person name="Chaney K."/>
            <person name="Geib S.M."/>
            <person name="Fabrick J.A."/>
            <person name="Brent C.S."/>
            <person name="Walsh D."/>
            <person name="Lavine L.C."/>
        </authorList>
    </citation>
    <scope>NUCLEOTIDE SEQUENCE</scope>
</reference>
<evidence type="ECO:0000313" key="1">
    <source>
        <dbReference type="EMBL" id="JAG26822.1"/>
    </source>
</evidence>
<accession>A0A0A9Y194</accession>
<reference evidence="1" key="2">
    <citation type="submission" date="2014-07" db="EMBL/GenBank/DDBJ databases">
        <authorList>
            <person name="Hull J."/>
        </authorList>
    </citation>
    <scope>NUCLEOTIDE SEQUENCE</scope>
</reference>
<protein>
    <submittedName>
        <fullName evidence="1">Uncharacterized protein C2orf78</fullName>
    </submittedName>
</protein>